<dbReference type="InParanoid" id="A0A165GMT6"/>
<feature type="compositionally biased region" description="Basic and acidic residues" evidence="1">
    <location>
        <begin position="1"/>
        <end position="11"/>
    </location>
</feature>
<name>A0A165GMT6_XYLHT</name>
<dbReference type="PANTHER" id="PTHR21310:SF15">
    <property type="entry name" value="AMINOGLYCOSIDE PHOSPHOTRANSFERASE DOMAIN-CONTAINING PROTEIN"/>
    <property type="match status" value="1"/>
</dbReference>
<dbReference type="PANTHER" id="PTHR21310">
    <property type="entry name" value="AMINOGLYCOSIDE PHOSPHOTRANSFERASE-RELATED-RELATED"/>
    <property type="match status" value="1"/>
</dbReference>
<feature type="compositionally biased region" description="Basic and acidic residues" evidence="1">
    <location>
        <begin position="154"/>
        <end position="173"/>
    </location>
</feature>
<organism evidence="3 4">
    <name type="scientific">Xylona heveae (strain CBS 132557 / TC161)</name>
    <dbReference type="NCBI Taxonomy" id="1328760"/>
    <lineage>
        <taxon>Eukaryota</taxon>
        <taxon>Fungi</taxon>
        <taxon>Dikarya</taxon>
        <taxon>Ascomycota</taxon>
        <taxon>Pezizomycotina</taxon>
        <taxon>Xylonomycetes</taxon>
        <taxon>Xylonales</taxon>
        <taxon>Xylonaceae</taxon>
        <taxon>Xylona</taxon>
    </lineage>
</organism>
<feature type="region of interest" description="Disordered" evidence="1">
    <location>
        <begin position="1"/>
        <end position="46"/>
    </location>
</feature>
<feature type="region of interest" description="Disordered" evidence="1">
    <location>
        <begin position="152"/>
        <end position="173"/>
    </location>
</feature>
<evidence type="ECO:0000313" key="4">
    <source>
        <dbReference type="Proteomes" id="UP000076632"/>
    </source>
</evidence>
<dbReference type="GeneID" id="28901261"/>
<dbReference type="SUPFAM" id="SSF56112">
    <property type="entry name" value="Protein kinase-like (PK-like)"/>
    <property type="match status" value="1"/>
</dbReference>
<evidence type="ECO:0000256" key="1">
    <source>
        <dbReference type="SAM" id="MobiDB-lite"/>
    </source>
</evidence>
<sequence>MTVKSNCHDTLEQPQAYKRRRTRSPPTDQPEAGIMADNATADEDAQTQRKLKELNESTISDLEKIVNDDPTVDLWLSLREASRKYKTERANIVEPPAPIDAVPDETASSEVEKNRHIALPKHIYPPEEGDVSILWPLATSLAELLQISSASADTTKEERRAKSKEETSQRGEDKQITISRAALSDLLKRGEVLSQVLQRAVVRIAPDIVVKVCRGTDVTEAANLAHIHACTSQTDKIISVPETLGMIQIGKRSYLFTTFVPGVPLDRVWANLTLAKKEHIQQQLNSFFLELRSLPLPSKDGFLGSGDDPSSFHCQDRRRWLRTSAGPIVNEAQFNDFLLTEAHAHPTLVELIRSCLPENHLIVMTHGDLHPRNLIVNNEEDVRISGIIDWESGGGYPEYWEYVKAFHMALLSKDKDWHLFLPETGIGTFKEEYVRDRSIDRAVN</sequence>
<proteinExistence type="predicted"/>
<dbReference type="Proteomes" id="UP000076632">
    <property type="component" value="Unassembled WGS sequence"/>
</dbReference>
<dbReference type="STRING" id="1328760.A0A165GMT6"/>
<dbReference type="CDD" id="cd05120">
    <property type="entry name" value="APH_ChoK_like"/>
    <property type="match status" value="1"/>
</dbReference>
<reference evidence="3 4" key="1">
    <citation type="journal article" date="2016" name="Fungal Biol.">
        <title>The genome of Xylona heveae provides a window into fungal endophytism.</title>
        <authorList>
            <person name="Gazis R."/>
            <person name="Kuo A."/>
            <person name="Riley R."/>
            <person name="LaButti K."/>
            <person name="Lipzen A."/>
            <person name="Lin J."/>
            <person name="Amirebrahimi M."/>
            <person name="Hesse C.N."/>
            <person name="Spatafora J.W."/>
            <person name="Henrissat B."/>
            <person name="Hainaut M."/>
            <person name="Grigoriev I.V."/>
            <person name="Hibbett D.S."/>
        </authorList>
    </citation>
    <scope>NUCLEOTIDE SEQUENCE [LARGE SCALE GENOMIC DNA]</scope>
    <source>
        <strain evidence="3 4">TC161</strain>
    </source>
</reference>
<dbReference type="EMBL" id="KV407459">
    <property type="protein sequence ID" value="KZF22383.1"/>
    <property type="molecule type" value="Genomic_DNA"/>
</dbReference>
<accession>A0A165GMT6</accession>
<dbReference type="RefSeq" id="XP_018187938.1">
    <property type="nucleotide sequence ID" value="XM_018336124.1"/>
</dbReference>
<feature type="domain" description="Aminoglycoside phosphotransferase" evidence="2">
    <location>
        <begin position="207"/>
        <end position="392"/>
    </location>
</feature>
<evidence type="ECO:0000259" key="2">
    <source>
        <dbReference type="Pfam" id="PF01636"/>
    </source>
</evidence>
<dbReference type="Pfam" id="PF01636">
    <property type="entry name" value="APH"/>
    <property type="match status" value="1"/>
</dbReference>
<dbReference type="InterPro" id="IPR011009">
    <property type="entry name" value="Kinase-like_dom_sf"/>
</dbReference>
<dbReference type="AlphaFoldDB" id="A0A165GMT6"/>
<dbReference type="OMA" id="WNWRTDI"/>
<protein>
    <recommendedName>
        <fullName evidence="2">Aminoglycoside phosphotransferase domain-containing protein</fullName>
    </recommendedName>
</protein>
<gene>
    <name evidence="3" type="ORF">L228DRAFT_283534</name>
</gene>
<keyword evidence="4" id="KW-1185">Reference proteome</keyword>
<evidence type="ECO:0000313" key="3">
    <source>
        <dbReference type="EMBL" id="KZF22383.1"/>
    </source>
</evidence>
<dbReference type="OrthoDB" id="2906425at2759"/>
<dbReference type="Gene3D" id="3.90.1200.10">
    <property type="match status" value="1"/>
</dbReference>
<dbReference type="InterPro" id="IPR002575">
    <property type="entry name" value="Aminoglycoside_PTrfase"/>
</dbReference>
<dbReference type="InterPro" id="IPR051678">
    <property type="entry name" value="AGP_Transferase"/>
</dbReference>